<dbReference type="AlphaFoldDB" id="A0AAQ3K658"/>
<evidence type="ECO:0000256" key="1">
    <source>
        <dbReference type="ARBA" id="ARBA00006432"/>
    </source>
</evidence>
<dbReference type="PANTHER" id="PTHR43201">
    <property type="entry name" value="ACYL-COA SYNTHETASE"/>
    <property type="match status" value="1"/>
</dbReference>
<dbReference type="InterPro" id="IPR042099">
    <property type="entry name" value="ANL_N_sf"/>
</dbReference>
<reference evidence="4 5" key="1">
    <citation type="submission" date="2023-10" db="EMBL/GenBank/DDBJ databases">
        <title>Chromosome-scale genome assembly provides insights into flower coloration mechanisms of Canna indica.</title>
        <authorList>
            <person name="Li C."/>
        </authorList>
    </citation>
    <scope>NUCLEOTIDE SEQUENCE [LARGE SCALE GENOMIC DNA]</scope>
    <source>
        <tissue evidence="4">Flower</tissue>
    </source>
</reference>
<dbReference type="Proteomes" id="UP001327560">
    <property type="component" value="Chromosome 3"/>
</dbReference>
<protein>
    <submittedName>
        <fullName evidence="4">Oxalate--CoA ligase-like isoform X2</fullName>
    </submittedName>
</protein>
<name>A0AAQ3K658_9LILI</name>
<feature type="domain" description="AMP-binding enzyme C-terminal" evidence="3">
    <location>
        <begin position="91"/>
        <end position="166"/>
    </location>
</feature>
<dbReference type="Gene3D" id="3.30.300.30">
    <property type="match status" value="1"/>
</dbReference>
<accession>A0AAQ3K658</accession>
<evidence type="ECO:0000313" key="4">
    <source>
        <dbReference type="EMBL" id="WOL02722.1"/>
    </source>
</evidence>
<keyword evidence="5" id="KW-1185">Reference proteome</keyword>
<organism evidence="4 5">
    <name type="scientific">Canna indica</name>
    <name type="common">Indian-shot</name>
    <dbReference type="NCBI Taxonomy" id="4628"/>
    <lineage>
        <taxon>Eukaryota</taxon>
        <taxon>Viridiplantae</taxon>
        <taxon>Streptophyta</taxon>
        <taxon>Embryophyta</taxon>
        <taxon>Tracheophyta</taxon>
        <taxon>Spermatophyta</taxon>
        <taxon>Magnoliopsida</taxon>
        <taxon>Liliopsida</taxon>
        <taxon>Zingiberales</taxon>
        <taxon>Cannaceae</taxon>
        <taxon>Canna</taxon>
    </lineage>
</organism>
<evidence type="ECO:0000259" key="3">
    <source>
        <dbReference type="Pfam" id="PF13193"/>
    </source>
</evidence>
<proteinExistence type="inferred from homology"/>
<keyword evidence="2 4" id="KW-0436">Ligase</keyword>
<comment type="similarity">
    <text evidence="1">Belongs to the ATP-dependent AMP-binding enzyme family.</text>
</comment>
<dbReference type="EMBL" id="CP136892">
    <property type="protein sequence ID" value="WOL02722.1"/>
    <property type="molecule type" value="Genomic_DNA"/>
</dbReference>
<dbReference type="SUPFAM" id="SSF56801">
    <property type="entry name" value="Acetyl-CoA synthetase-like"/>
    <property type="match status" value="1"/>
</dbReference>
<dbReference type="Pfam" id="PF13193">
    <property type="entry name" value="AMP-binding_C"/>
    <property type="match status" value="1"/>
</dbReference>
<dbReference type="InterPro" id="IPR025110">
    <property type="entry name" value="AMP-bd_C"/>
</dbReference>
<dbReference type="InterPro" id="IPR045851">
    <property type="entry name" value="AMP-bd_C_sf"/>
</dbReference>
<gene>
    <name evidence="4" type="ORF">Cni_G11441</name>
</gene>
<dbReference type="PANTHER" id="PTHR43201:SF5">
    <property type="entry name" value="MEDIUM-CHAIN ACYL-COA LIGASE ACSF2, MITOCHONDRIAL"/>
    <property type="match status" value="1"/>
</dbReference>
<dbReference type="GO" id="GO:0006631">
    <property type="term" value="P:fatty acid metabolic process"/>
    <property type="evidence" value="ECO:0007669"/>
    <property type="project" value="TreeGrafter"/>
</dbReference>
<dbReference type="Gene3D" id="3.40.50.12780">
    <property type="entry name" value="N-terminal domain of ligase-like"/>
    <property type="match status" value="1"/>
</dbReference>
<sequence>MLHISLGSTTIVILDEEGTPRPPTVPGEVCIRGLNVTKGYKNITEANKAAFAFGCFHTGDVGYLDADDYLHLIGRIKELINRGEEKISPIEVDVVLLDHLDVAQAVAFGVPDNKYGEEINCAVIPREGTEIDEADVVRYCHKYLAAFKVPKRVFITDSLPKTATGKI</sequence>
<dbReference type="GO" id="GO:0031956">
    <property type="term" value="F:medium-chain fatty acid-CoA ligase activity"/>
    <property type="evidence" value="ECO:0007669"/>
    <property type="project" value="TreeGrafter"/>
</dbReference>
<evidence type="ECO:0000313" key="5">
    <source>
        <dbReference type="Proteomes" id="UP001327560"/>
    </source>
</evidence>
<evidence type="ECO:0000256" key="2">
    <source>
        <dbReference type="ARBA" id="ARBA00022598"/>
    </source>
</evidence>